<name>A0A9D2T608_9FIRM</name>
<evidence type="ECO:0000313" key="6">
    <source>
        <dbReference type="EMBL" id="HJC46666.1"/>
    </source>
</evidence>
<dbReference type="PANTHER" id="PTHR30419">
    <property type="entry name" value="HTH-TYPE TRANSCRIPTIONAL REGULATOR YBHD"/>
    <property type="match status" value="1"/>
</dbReference>
<feature type="domain" description="HTH lysR-type" evidence="5">
    <location>
        <begin position="1"/>
        <end position="58"/>
    </location>
</feature>
<keyword evidence="3" id="KW-0238">DNA-binding</keyword>
<dbReference type="InterPro" id="IPR036388">
    <property type="entry name" value="WH-like_DNA-bd_sf"/>
</dbReference>
<evidence type="ECO:0000256" key="4">
    <source>
        <dbReference type="ARBA" id="ARBA00023163"/>
    </source>
</evidence>
<dbReference type="InterPro" id="IPR005119">
    <property type="entry name" value="LysR_subst-bd"/>
</dbReference>
<dbReference type="FunFam" id="1.10.10.10:FF:000001">
    <property type="entry name" value="LysR family transcriptional regulator"/>
    <property type="match status" value="1"/>
</dbReference>
<protein>
    <submittedName>
        <fullName evidence="6">LysR family transcriptional regulator</fullName>
    </submittedName>
</protein>
<dbReference type="GO" id="GO:0005829">
    <property type="term" value="C:cytosol"/>
    <property type="evidence" value="ECO:0007669"/>
    <property type="project" value="TreeGrafter"/>
</dbReference>
<dbReference type="Pfam" id="PF00126">
    <property type="entry name" value="HTH_1"/>
    <property type="match status" value="1"/>
</dbReference>
<dbReference type="PROSITE" id="PS50931">
    <property type="entry name" value="HTH_LYSR"/>
    <property type="match status" value="1"/>
</dbReference>
<dbReference type="InterPro" id="IPR036390">
    <property type="entry name" value="WH_DNA-bd_sf"/>
</dbReference>
<organism evidence="6 7">
    <name type="scientific">Candidatus Lachnoclostridium pullistercoris</name>
    <dbReference type="NCBI Taxonomy" id="2838632"/>
    <lineage>
        <taxon>Bacteria</taxon>
        <taxon>Bacillati</taxon>
        <taxon>Bacillota</taxon>
        <taxon>Clostridia</taxon>
        <taxon>Lachnospirales</taxon>
        <taxon>Lachnospiraceae</taxon>
    </lineage>
</organism>
<reference evidence="6" key="1">
    <citation type="journal article" date="2021" name="PeerJ">
        <title>Extensive microbial diversity within the chicken gut microbiome revealed by metagenomics and culture.</title>
        <authorList>
            <person name="Gilroy R."/>
            <person name="Ravi A."/>
            <person name="Getino M."/>
            <person name="Pursley I."/>
            <person name="Horton D.L."/>
            <person name="Alikhan N.F."/>
            <person name="Baker D."/>
            <person name="Gharbi K."/>
            <person name="Hall N."/>
            <person name="Watson M."/>
            <person name="Adriaenssens E.M."/>
            <person name="Foster-Nyarko E."/>
            <person name="Jarju S."/>
            <person name="Secka A."/>
            <person name="Antonio M."/>
            <person name="Oren A."/>
            <person name="Chaudhuri R.R."/>
            <person name="La Ragione R."/>
            <person name="Hildebrand F."/>
            <person name="Pallen M.J."/>
        </authorList>
    </citation>
    <scope>NUCLEOTIDE SEQUENCE</scope>
    <source>
        <strain evidence="6">CHK183-5548</strain>
    </source>
</reference>
<dbReference type="CDD" id="cd05466">
    <property type="entry name" value="PBP2_LTTR_substrate"/>
    <property type="match status" value="1"/>
</dbReference>
<keyword evidence="4" id="KW-0804">Transcription</keyword>
<gene>
    <name evidence="6" type="ORF">IAA04_01285</name>
</gene>
<dbReference type="SUPFAM" id="SSF53850">
    <property type="entry name" value="Periplasmic binding protein-like II"/>
    <property type="match status" value="1"/>
</dbReference>
<dbReference type="GO" id="GO:0003700">
    <property type="term" value="F:DNA-binding transcription factor activity"/>
    <property type="evidence" value="ECO:0007669"/>
    <property type="project" value="InterPro"/>
</dbReference>
<comment type="similarity">
    <text evidence="1">Belongs to the LysR transcriptional regulatory family.</text>
</comment>
<dbReference type="InterPro" id="IPR000847">
    <property type="entry name" value="LysR_HTH_N"/>
</dbReference>
<dbReference type="SUPFAM" id="SSF46785">
    <property type="entry name" value="Winged helix' DNA-binding domain"/>
    <property type="match status" value="1"/>
</dbReference>
<evidence type="ECO:0000256" key="3">
    <source>
        <dbReference type="ARBA" id="ARBA00023125"/>
    </source>
</evidence>
<evidence type="ECO:0000256" key="2">
    <source>
        <dbReference type="ARBA" id="ARBA00023015"/>
    </source>
</evidence>
<dbReference type="PANTHER" id="PTHR30419:SF28">
    <property type="entry name" value="HTH-TYPE TRANSCRIPTIONAL REGULATOR BSDA"/>
    <property type="match status" value="1"/>
</dbReference>
<evidence type="ECO:0000259" key="5">
    <source>
        <dbReference type="PROSITE" id="PS50931"/>
    </source>
</evidence>
<evidence type="ECO:0000256" key="1">
    <source>
        <dbReference type="ARBA" id="ARBA00009437"/>
    </source>
</evidence>
<dbReference type="Proteomes" id="UP000823883">
    <property type="component" value="Unassembled WGS sequence"/>
</dbReference>
<dbReference type="Gene3D" id="1.10.10.10">
    <property type="entry name" value="Winged helix-like DNA-binding domain superfamily/Winged helix DNA-binding domain"/>
    <property type="match status" value="1"/>
</dbReference>
<reference evidence="6" key="2">
    <citation type="submission" date="2021-04" db="EMBL/GenBank/DDBJ databases">
        <authorList>
            <person name="Gilroy R."/>
        </authorList>
    </citation>
    <scope>NUCLEOTIDE SEQUENCE</scope>
    <source>
        <strain evidence="6">CHK183-5548</strain>
    </source>
</reference>
<dbReference type="AlphaFoldDB" id="A0A9D2T608"/>
<dbReference type="Gene3D" id="3.40.190.290">
    <property type="match status" value="1"/>
</dbReference>
<dbReference type="GO" id="GO:0003677">
    <property type="term" value="F:DNA binding"/>
    <property type="evidence" value="ECO:0007669"/>
    <property type="project" value="UniProtKB-KW"/>
</dbReference>
<accession>A0A9D2T608</accession>
<dbReference type="InterPro" id="IPR050950">
    <property type="entry name" value="HTH-type_LysR_regulators"/>
</dbReference>
<dbReference type="PRINTS" id="PR00039">
    <property type="entry name" value="HTHLYSR"/>
</dbReference>
<sequence length="295" mass="34011">MDVRIMEYMLMIEQEKSLSKAAQKLNISQSALSQSLAKLEKSFQNPLFVRTNRQMIPTRMGQIYLEGAREMLKVKEETYEAIQDLTVKGKKLIRIAVESQVLSVLEKNIISTLKDRFSGQEFRLLPADSHIAKEYILNHIADAAILCSFRCSNSMLNYYHLYDDHLALCVPENLSQAYETMVKNTETRGIPFVLPRPGLYFRPYCESILQKLSFSISRSYEAEDFLTMKRLMEQGFGAALLPGHMARAAEDCSVYHLGGEFSFSLYFAVPKYHEDELEFEYIYKKAKELLTEITE</sequence>
<dbReference type="Pfam" id="PF03466">
    <property type="entry name" value="LysR_substrate"/>
    <property type="match status" value="1"/>
</dbReference>
<proteinExistence type="inferred from homology"/>
<dbReference type="EMBL" id="DWWL01000007">
    <property type="protein sequence ID" value="HJC46666.1"/>
    <property type="molecule type" value="Genomic_DNA"/>
</dbReference>
<evidence type="ECO:0000313" key="7">
    <source>
        <dbReference type="Proteomes" id="UP000823883"/>
    </source>
</evidence>
<comment type="caution">
    <text evidence="6">The sequence shown here is derived from an EMBL/GenBank/DDBJ whole genome shotgun (WGS) entry which is preliminary data.</text>
</comment>
<keyword evidence="2" id="KW-0805">Transcription regulation</keyword>